<dbReference type="EMBL" id="SJPZ01000001">
    <property type="protein sequence ID" value="TWU67141.1"/>
    <property type="molecule type" value="Genomic_DNA"/>
</dbReference>
<evidence type="ECO:0000256" key="1">
    <source>
        <dbReference type="SAM" id="MobiDB-lite"/>
    </source>
</evidence>
<organism evidence="3 4">
    <name type="scientific">Crateriforma conspicua</name>
    <dbReference type="NCBI Taxonomy" id="2527996"/>
    <lineage>
        <taxon>Bacteria</taxon>
        <taxon>Pseudomonadati</taxon>
        <taxon>Planctomycetota</taxon>
        <taxon>Planctomycetia</taxon>
        <taxon>Planctomycetales</taxon>
        <taxon>Planctomycetaceae</taxon>
        <taxon>Crateriforma</taxon>
    </lineage>
</organism>
<proteinExistence type="predicted"/>
<evidence type="ECO:0008006" key="5">
    <source>
        <dbReference type="Google" id="ProtNLM"/>
    </source>
</evidence>
<dbReference type="OrthoDB" id="461507at2"/>
<evidence type="ECO:0000313" key="4">
    <source>
        <dbReference type="Proteomes" id="UP000316476"/>
    </source>
</evidence>
<dbReference type="RefSeq" id="WP_146413612.1">
    <property type="nucleotide sequence ID" value="NZ_SJPZ01000001.1"/>
</dbReference>
<dbReference type="AlphaFoldDB" id="A0A5C6FXE5"/>
<feature type="signal peptide" evidence="2">
    <location>
        <begin position="1"/>
        <end position="17"/>
    </location>
</feature>
<sequence length="90" mass="9784" precursor="true">MKTPLLTTLLAGSLAFATVGCDVDQTQPGEMPDVDVDMEPGTMPEYDVETADVDVSMEEQPVDVPTDIDIETEEQIIETPDVDVDLPDED</sequence>
<gene>
    <name evidence="3" type="ORF">V7x_27140</name>
</gene>
<feature type="chain" id="PRO_5023042827" description="Secreted protein" evidence="2">
    <location>
        <begin position="18"/>
        <end position="90"/>
    </location>
</feature>
<accession>A0A5C6FXE5</accession>
<comment type="caution">
    <text evidence="3">The sequence shown here is derived from an EMBL/GenBank/DDBJ whole genome shotgun (WGS) entry which is preliminary data.</text>
</comment>
<name>A0A5C6FXE5_9PLAN</name>
<feature type="region of interest" description="Disordered" evidence="1">
    <location>
        <begin position="25"/>
        <end position="44"/>
    </location>
</feature>
<evidence type="ECO:0000256" key="2">
    <source>
        <dbReference type="SAM" id="SignalP"/>
    </source>
</evidence>
<evidence type="ECO:0000313" key="3">
    <source>
        <dbReference type="EMBL" id="TWU67141.1"/>
    </source>
</evidence>
<reference evidence="3 4" key="1">
    <citation type="submission" date="2019-02" db="EMBL/GenBank/DDBJ databases">
        <title>Deep-cultivation of Planctomycetes and their phenomic and genomic characterization uncovers novel biology.</title>
        <authorList>
            <person name="Wiegand S."/>
            <person name="Jogler M."/>
            <person name="Boedeker C."/>
            <person name="Pinto D."/>
            <person name="Vollmers J."/>
            <person name="Rivas-Marin E."/>
            <person name="Kohn T."/>
            <person name="Peeters S.H."/>
            <person name="Heuer A."/>
            <person name="Rast P."/>
            <person name="Oberbeckmann S."/>
            <person name="Bunk B."/>
            <person name="Jeske O."/>
            <person name="Meyerdierks A."/>
            <person name="Storesund J.E."/>
            <person name="Kallscheuer N."/>
            <person name="Luecker S."/>
            <person name="Lage O.M."/>
            <person name="Pohl T."/>
            <person name="Merkel B.J."/>
            <person name="Hornburger P."/>
            <person name="Mueller R.-W."/>
            <person name="Bruemmer F."/>
            <person name="Labrenz M."/>
            <person name="Spormann A.M."/>
            <person name="Op Den Camp H."/>
            <person name="Overmann J."/>
            <person name="Amann R."/>
            <person name="Jetten M.S.M."/>
            <person name="Mascher T."/>
            <person name="Medema M.H."/>
            <person name="Devos D.P."/>
            <person name="Kaster A.-K."/>
            <person name="Ovreas L."/>
            <person name="Rohde M."/>
            <person name="Galperin M.Y."/>
            <person name="Jogler C."/>
        </authorList>
    </citation>
    <scope>NUCLEOTIDE SEQUENCE [LARGE SCALE GENOMIC DNA]</scope>
    <source>
        <strain evidence="3 4">V7</strain>
    </source>
</reference>
<protein>
    <recommendedName>
        <fullName evidence="5">Secreted protein</fullName>
    </recommendedName>
</protein>
<keyword evidence="2" id="KW-0732">Signal</keyword>
<dbReference type="Proteomes" id="UP000316476">
    <property type="component" value="Unassembled WGS sequence"/>
</dbReference>
<dbReference type="PROSITE" id="PS51257">
    <property type="entry name" value="PROKAR_LIPOPROTEIN"/>
    <property type="match status" value="1"/>
</dbReference>